<dbReference type="PANTHER" id="PTHR31151:SF0">
    <property type="entry name" value="PROLINE-TRNA LIGASE (DUF1680)"/>
    <property type="match status" value="1"/>
</dbReference>
<evidence type="ECO:0000313" key="3">
    <source>
        <dbReference type="EMBL" id="KAF7362333.1"/>
    </source>
</evidence>
<dbReference type="Pfam" id="PF20736">
    <property type="entry name" value="Glyco_hydro127M"/>
    <property type="match status" value="1"/>
</dbReference>
<gene>
    <name evidence="3" type="ORF">MVEN_00579900</name>
</gene>
<organism evidence="3 4">
    <name type="scientific">Mycena venus</name>
    <dbReference type="NCBI Taxonomy" id="2733690"/>
    <lineage>
        <taxon>Eukaryota</taxon>
        <taxon>Fungi</taxon>
        <taxon>Dikarya</taxon>
        <taxon>Basidiomycota</taxon>
        <taxon>Agaricomycotina</taxon>
        <taxon>Agaricomycetes</taxon>
        <taxon>Agaricomycetidae</taxon>
        <taxon>Agaricales</taxon>
        <taxon>Marasmiineae</taxon>
        <taxon>Mycenaceae</taxon>
        <taxon>Mycena</taxon>
    </lineage>
</organism>
<dbReference type="InterPro" id="IPR049046">
    <property type="entry name" value="Beta-AFase-like_GH127_middle"/>
</dbReference>
<proteinExistence type="predicted"/>
<keyword evidence="1" id="KW-0472">Membrane</keyword>
<dbReference type="AlphaFoldDB" id="A0A8H6YLW5"/>
<evidence type="ECO:0000256" key="1">
    <source>
        <dbReference type="SAM" id="Phobius"/>
    </source>
</evidence>
<keyword evidence="1" id="KW-0812">Transmembrane</keyword>
<dbReference type="Proteomes" id="UP000620124">
    <property type="component" value="Unassembled WGS sequence"/>
</dbReference>
<sequence>MNVYYVPDPRVYALVPMFGAFLNVRVCRRVPGWALIAGRSRSVRYIIPCRGGRLQVAAMIFTLLLSLASLAGATLAPKKFLTLPLGQIRPTGWLFDQLMVQTNGLAGHEHEFYKWVKDTDWVGGDAAYSYLEEAGSYWFNAMVPNGVLANATVIIEKTHEFLDYVIETQDESGWLGPEVGTDKRRLLWGRYPFMIGAIQMTEAYPEVTDRVVAALHKFVPLANAMLKAGNGTDAWAATRWEDFVYVLQWLYDNHPNGKEDLLLETMHLSKLSGIPWELVFSEKVLFFSPCLAEKLKNPFPELSWHGVNMAEGLKALPATFRFTHNQSDLDVASKGWDMLFQYHGRPSGAFAADEYLAGLEAVRGTELCLVVEAMFSGSFLYQVIGDLKFADQVERMAYNALPATLTGDMWARQYLQQQNQVASKNMTPNPFPEDGPYSNVFGLEPNYPCCTVDFPQGWPKFATNAFLVTPDNESLVHLYLGPFKVSAVLAANNPVTASVETLYPFGDTLTTTITATKAFTYFVRIPSWVTKGTISVNGEPAEAVKPGENGLHAVAVGAGTTTLVLELPADIRTESRPHGSVAIHRGPLNYAFDIPRTEKQLSVHPLEPRAVDMEFLPESEDAWQYAIDPSTLAFANAPPASGVLPSPIYDAGLPPFTLTVSACPIEWPVAGDMFAAPPPENPTCLGAFRNITLWPFGAAKLRISEFPVAAIPELLFAVQNPDAIVS</sequence>
<feature type="domain" description="Non-reducing end beta-L-arabinofuranosidase-like GH127 middle" evidence="2">
    <location>
        <begin position="484"/>
        <end position="546"/>
    </location>
</feature>
<feature type="transmembrane region" description="Helical" evidence="1">
    <location>
        <begin position="56"/>
        <end position="76"/>
    </location>
</feature>
<name>A0A8H6YLW5_9AGAR</name>
<comment type="caution">
    <text evidence="3">The sequence shown here is derived from an EMBL/GenBank/DDBJ whole genome shotgun (WGS) entry which is preliminary data.</text>
</comment>
<keyword evidence="4" id="KW-1185">Reference proteome</keyword>
<accession>A0A8H6YLW5</accession>
<keyword evidence="1" id="KW-1133">Transmembrane helix</keyword>
<evidence type="ECO:0000313" key="4">
    <source>
        <dbReference type="Proteomes" id="UP000620124"/>
    </source>
</evidence>
<dbReference type="EMBL" id="JACAZI010000004">
    <property type="protein sequence ID" value="KAF7362333.1"/>
    <property type="molecule type" value="Genomic_DNA"/>
</dbReference>
<dbReference type="OrthoDB" id="5358475at2759"/>
<evidence type="ECO:0000259" key="2">
    <source>
        <dbReference type="Pfam" id="PF20736"/>
    </source>
</evidence>
<reference evidence="3" key="1">
    <citation type="submission" date="2020-05" db="EMBL/GenBank/DDBJ databases">
        <title>Mycena genomes resolve the evolution of fungal bioluminescence.</title>
        <authorList>
            <person name="Tsai I.J."/>
        </authorList>
    </citation>
    <scope>NUCLEOTIDE SEQUENCE</scope>
    <source>
        <strain evidence="3">CCC161011</strain>
    </source>
</reference>
<dbReference type="PANTHER" id="PTHR31151">
    <property type="entry name" value="PROLINE-TRNA LIGASE (DUF1680)"/>
    <property type="match status" value="1"/>
</dbReference>
<protein>
    <recommendedName>
        <fullName evidence="2">Non-reducing end beta-L-arabinofuranosidase-like GH127 middle domain-containing protein</fullName>
    </recommendedName>
</protein>